<evidence type="ECO:0000259" key="2">
    <source>
        <dbReference type="SMART" id="SM00327"/>
    </source>
</evidence>
<proteinExistence type="predicted"/>
<sequence>MKREDLLWTLIGLSLLYSYLSNNLSGVLFGVVLFSYIVQARRGFNPDFDVKVDIPERFEEGITGEVVVGVVNRGSEGFLEVEVSGEDVEGDKRRVFLRKGESVVKVKVKPLAKGEMELKFKIRFEDRAGLYYEEEERSFRIQVLPSVDSIREAMEEERRVRLKEAYKKGRIGVESLEIYGLREYLPGDDVRRIDWKASARIGKIIVKEFLRESEGDVYIVLDASREMRKRVRKSKIDYASTLALYLATLIVREGRRVGLIIFWDEDFKVVKPGRELEKIREAIRFRPVRGLMSFKGEISLRVRGFLKLFPRKRRSIADALLSLRESSHLILISDLMSNTPLLYRAIAMAKKKHRIVILSPNPVLFYSGELDEETLRFLYRKYKEREKVIRRFNSLVPTLDLGPSDYREVLEVLG</sequence>
<dbReference type="PANTHER" id="PTHR33608:SF6">
    <property type="entry name" value="BLL2464 PROTEIN"/>
    <property type="match status" value="1"/>
</dbReference>
<keyword evidence="1" id="KW-1133">Transmembrane helix</keyword>
<feature type="domain" description="VWFA" evidence="2">
    <location>
        <begin position="214"/>
        <end position="401"/>
    </location>
</feature>
<reference evidence="3 4" key="1">
    <citation type="submission" date="2017-08" db="EMBL/GenBank/DDBJ databases">
        <title>Resequencing and Reannotation of the genome of Pyrococcus furiosus type strain DSM3638.</title>
        <authorList>
            <person name="Reichelt R.M."/>
            <person name="Bunk B."/>
        </authorList>
    </citation>
    <scope>NUCLEOTIDE SEQUENCE [LARGE SCALE GENOMIC DNA]</scope>
    <source>
        <strain evidence="3 4">DSM 3638</strain>
    </source>
</reference>
<gene>
    <name evidence="3" type="ORF">PFDSM3638_03995</name>
</gene>
<keyword evidence="1" id="KW-0472">Membrane</keyword>
<evidence type="ECO:0000313" key="3">
    <source>
        <dbReference type="EMBL" id="QEK78479.1"/>
    </source>
</evidence>
<dbReference type="OrthoDB" id="3263at2157"/>
<dbReference type="PANTHER" id="PTHR33608">
    <property type="entry name" value="BLL2464 PROTEIN"/>
    <property type="match status" value="1"/>
</dbReference>
<dbReference type="AlphaFoldDB" id="A0A5C0XNT6"/>
<dbReference type="EMBL" id="CP023154">
    <property type="protein sequence ID" value="QEK78479.1"/>
    <property type="molecule type" value="Genomic_DNA"/>
</dbReference>
<dbReference type="SUPFAM" id="SSF53300">
    <property type="entry name" value="vWA-like"/>
    <property type="match status" value="1"/>
</dbReference>
<feature type="transmembrane region" description="Helical" evidence="1">
    <location>
        <begin position="20"/>
        <end position="38"/>
    </location>
</feature>
<protein>
    <submittedName>
        <fullName evidence="3">DUF58 domain-containing protein</fullName>
    </submittedName>
</protein>
<evidence type="ECO:0000313" key="4">
    <source>
        <dbReference type="Proteomes" id="UP000324354"/>
    </source>
</evidence>
<dbReference type="SMART" id="SM00327">
    <property type="entry name" value="VWA"/>
    <property type="match status" value="1"/>
</dbReference>
<dbReference type="Pfam" id="PF01882">
    <property type="entry name" value="DUF58"/>
    <property type="match status" value="1"/>
</dbReference>
<dbReference type="Gene3D" id="3.40.50.410">
    <property type="entry name" value="von Willebrand factor, type A domain"/>
    <property type="match status" value="1"/>
</dbReference>
<dbReference type="InterPro" id="IPR002035">
    <property type="entry name" value="VWF_A"/>
</dbReference>
<dbReference type="InterPro" id="IPR002881">
    <property type="entry name" value="DUF58"/>
</dbReference>
<organism evidence="3 4">
    <name type="scientific">Pyrococcus furiosus (strain ATCC 43587 / DSM 3638 / JCM 8422 / Vc1)</name>
    <dbReference type="NCBI Taxonomy" id="186497"/>
    <lineage>
        <taxon>Archaea</taxon>
        <taxon>Methanobacteriati</taxon>
        <taxon>Methanobacteriota</taxon>
        <taxon>Thermococci</taxon>
        <taxon>Thermococcales</taxon>
        <taxon>Thermococcaceae</taxon>
        <taxon>Pyrococcus</taxon>
    </lineage>
</organism>
<dbReference type="RefSeq" id="WP_011011933.1">
    <property type="nucleotide sequence ID" value="NC_003413.1"/>
</dbReference>
<dbReference type="InterPro" id="IPR036465">
    <property type="entry name" value="vWFA_dom_sf"/>
</dbReference>
<dbReference type="GeneID" id="41712604"/>
<evidence type="ECO:0000256" key="1">
    <source>
        <dbReference type="SAM" id="Phobius"/>
    </source>
</evidence>
<dbReference type="GeneID" id="13301394"/>
<name>A0A5C0XNT6_PYRFU</name>
<keyword evidence="1" id="KW-0812">Transmembrane</keyword>
<dbReference type="Proteomes" id="UP000324354">
    <property type="component" value="Chromosome"/>
</dbReference>
<accession>A0A5C0XNT6</accession>